<feature type="transmembrane region" description="Helical" evidence="7">
    <location>
        <begin position="79"/>
        <end position="105"/>
    </location>
</feature>
<dbReference type="Gene3D" id="1.10.3720.10">
    <property type="entry name" value="MetI-like"/>
    <property type="match status" value="1"/>
</dbReference>
<feature type="transmembrane region" description="Helical" evidence="7">
    <location>
        <begin position="142"/>
        <end position="165"/>
    </location>
</feature>
<dbReference type="Proteomes" id="UP001171111">
    <property type="component" value="Unassembled WGS sequence"/>
</dbReference>
<keyword evidence="5 7" id="KW-1133">Transmembrane helix</keyword>
<feature type="domain" description="ABC transmembrane type-1" evidence="8">
    <location>
        <begin position="10"/>
        <end position="204"/>
    </location>
</feature>
<feature type="transmembrane region" description="Helical" evidence="7">
    <location>
        <begin position="14"/>
        <end position="37"/>
    </location>
</feature>
<dbReference type="RefSeq" id="WP_302243242.1">
    <property type="nucleotide sequence ID" value="NZ_JAULJQ010000001.1"/>
</dbReference>
<evidence type="ECO:0000256" key="3">
    <source>
        <dbReference type="ARBA" id="ARBA00022475"/>
    </source>
</evidence>
<evidence type="ECO:0000256" key="7">
    <source>
        <dbReference type="RuleBase" id="RU363032"/>
    </source>
</evidence>
<dbReference type="InterPro" id="IPR035906">
    <property type="entry name" value="MetI-like_sf"/>
</dbReference>
<dbReference type="EMBL" id="JAULJQ010000001">
    <property type="protein sequence ID" value="MDO2408526.1"/>
    <property type="molecule type" value="Genomic_DNA"/>
</dbReference>
<gene>
    <name evidence="9" type="ORF">Q2362_00245</name>
</gene>
<comment type="caution">
    <text evidence="9">The sequence shown here is derived from an EMBL/GenBank/DDBJ whole genome shotgun (WGS) entry which is preliminary data.</text>
</comment>
<dbReference type="NCBIfam" id="NF008049">
    <property type="entry name" value="PRK10782.1"/>
    <property type="match status" value="1"/>
</dbReference>
<dbReference type="Pfam" id="PF00528">
    <property type="entry name" value="BPD_transp_1"/>
    <property type="match status" value="1"/>
</dbReference>
<dbReference type="InterPro" id="IPR000515">
    <property type="entry name" value="MetI-like"/>
</dbReference>
<dbReference type="SUPFAM" id="SSF161098">
    <property type="entry name" value="MetI-like"/>
    <property type="match status" value="1"/>
</dbReference>
<dbReference type="CDD" id="cd06261">
    <property type="entry name" value="TM_PBP2"/>
    <property type="match status" value="1"/>
</dbReference>
<keyword evidence="2 7" id="KW-0813">Transport</keyword>
<protein>
    <submittedName>
        <fullName evidence="9">Methionine ABC transporter permease</fullName>
    </submittedName>
</protein>
<comment type="subcellular location">
    <subcellularLocation>
        <location evidence="1 7">Cell membrane</location>
        <topology evidence="1 7">Multi-pass membrane protein</topology>
    </subcellularLocation>
</comment>
<comment type="similarity">
    <text evidence="7">Belongs to the binding-protein-dependent transport system permease family.</text>
</comment>
<feature type="transmembrane region" description="Helical" evidence="7">
    <location>
        <begin position="185"/>
        <end position="208"/>
    </location>
</feature>
<dbReference type="PANTHER" id="PTHR30450:SF1">
    <property type="entry name" value="D-METHIONINE TRANSPORT SYSTEM PERMEASE PROTEIN METI-RELATED"/>
    <property type="match status" value="1"/>
</dbReference>
<keyword evidence="6 7" id="KW-0472">Membrane</keyword>
<keyword evidence="3" id="KW-1003">Cell membrane</keyword>
<dbReference type="InterPro" id="IPR051322">
    <property type="entry name" value="AA_ABC_Transporter_Permease"/>
</dbReference>
<feature type="transmembrane region" description="Helical" evidence="7">
    <location>
        <begin position="49"/>
        <end position="73"/>
    </location>
</feature>
<evidence type="ECO:0000256" key="2">
    <source>
        <dbReference type="ARBA" id="ARBA00022448"/>
    </source>
</evidence>
<organism evidence="9 10">
    <name type="scientific">Campylobacter magnus</name>
    <dbReference type="NCBI Taxonomy" id="3026462"/>
    <lineage>
        <taxon>Bacteria</taxon>
        <taxon>Pseudomonadati</taxon>
        <taxon>Campylobacterota</taxon>
        <taxon>Epsilonproteobacteria</taxon>
        <taxon>Campylobacterales</taxon>
        <taxon>Campylobacteraceae</taxon>
        <taxon>Campylobacter</taxon>
    </lineage>
</organism>
<sequence length="213" mass="23054">MIRDLLINATLETLYMSLLSTFLALIFGMALAILLVLTRSGGLAPMPQFYRVLGAIVNAFRSFPFIILMIVLFPLTKLIVGTSIGTTAAIVPLTIGSAPFIARLLEAAMLEVDKSVIEAARSFGASRTQIVFRVLIPEALPAIINALTLTLIVIIGFSAMAGTVGGGGLGDVAVRYGYQRFRPDIMIYTVIVLIVMVQLIQMLGDFAYKRLKK</sequence>
<evidence type="ECO:0000256" key="1">
    <source>
        <dbReference type="ARBA" id="ARBA00004651"/>
    </source>
</evidence>
<evidence type="ECO:0000256" key="6">
    <source>
        <dbReference type="ARBA" id="ARBA00023136"/>
    </source>
</evidence>
<proteinExistence type="inferred from homology"/>
<reference evidence="9 10" key="1">
    <citation type="submission" date="2023-06" db="EMBL/GenBank/DDBJ databases">
        <title>Campylobacter magnum sp. nov., isolated from cecal contents of domestic pigs (Sus scrofa domesticus).</title>
        <authorList>
            <person name="Papic B."/>
            <person name="Gruntar I."/>
        </authorList>
    </citation>
    <scope>NUCLEOTIDE SEQUENCE [LARGE SCALE GENOMIC DNA]</scope>
    <source>
        <strain evidence="10">34484-21</strain>
    </source>
</reference>
<keyword evidence="10" id="KW-1185">Reference proteome</keyword>
<keyword evidence="4 7" id="KW-0812">Transmembrane</keyword>
<name>A0ABT8T4V2_9BACT</name>
<evidence type="ECO:0000313" key="9">
    <source>
        <dbReference type="EMBL" id="MDO2408526.1"/>
    </source>
</evidence>
<evidence type="ECO:0000256" key="4">
    <source>
        <dbReference type="ARBA" id="ARBA00022692"/>
    </source>
</evidence>
<evidence type="ECO:0000259" key="8">
    <source>
        <dbReference type="PROSITE" id="PS50928"/>
    </source>
</evidence>
<accession>A0ABT8T4V2</accession>
<evidence type="ECO:0000313" key="10">
    <source>
        <dbReference type="Proteomes" id="UP001171111"/>
    </source>
</evidence>
<evidence type="ECO:0000256" key="5">
    <source>
        <dbReference type="ARBA" id="ARBA00022989"/>
    </source>
</evidence>
<dbReference type="PANTHER" id="PTHR30450">
    <property type="entry name" value="ABC TRANSPORTER PERMEASE"/>
    <property type="match status" value="1"/>
</dbReference>
<dbReference type="PROSITE" id="PS50928">
    <property type="entry name" value="ABC_TM1"/>
    <property type="match status" value="1"/>
</dbReference>